<evidence type="ECO:0000256" key="5">
    <source>
        <dbReference type="ARBA" id="ARBA00023136"/>
    </source>
</evidence>
<accession>A0A103XQP9</accession>
<feature type="transmembrane region" description="Helical" evidence="7">
    <location>
        <begin position="155"/>
        <end position="180"/>
    </location>
</feature>
<evidence type="ECO:0000313" key="10">
    <source>
        <dbReference type="Proteomes" id="UP000243975"/>
    </source>
</evidence>
<dbReference type="InterPro" id="IPR007273">
    <property type="entry name" value="SCAMP"/>
</dbReference>
<reference evidence="9 10" key="1">
    <citation type="journal article" date="2016" name="Sci. Rep.">
        <title>The genome sequence of the outbreeding globe artichoke constructed de novo incorporating a phase-aware low-pass sequencing strategy of F1 progeny.</title>
        <authorList>
            <person name="Scaglione D."/>
            <person name="Reyes-Chin-Wo S."/>
            <person name="Acquadro A."/>
            <person name="Froenicke L."/>
            <person name="Portis E."/>
            <person name="Beitel C."/>
            <person name="Tirone M."/>
            <person name="Mauro R."/>
            <person name="Lo Monaco A."/>
            <person name="Mauromicale G."/>
            <person name="Faccioli P."/>
            <person name="Cattivelli L."/>
            <person name="Rieseberg L."/>
            <person name="Michelmore R."/>
            <person name="Lanteri S."/>
        </authorList>
    </citation>
    <scope>NUCLEOTIDE SEQUENCE [LARGE SCALE GENOMIC DNA]</scope>
    <source>
        <strain evidence="9">2C</strain>
    </source>
</reference>
<dbReference type="PANTHER" id="PTHR10687:SF2">
    <property type="entry name" value="SECRETORY CARRIER-ASSOCIATED MEMBRANE PROTEIN"/>
    <property type="match status" value="1"/>
</dbReference>
<dbReference type="GO" id="GO:0015031">
    <property type="term" value="P:protein transport"/>
    <property type="evidence" value="ECO:0007669"/>
    <property type="project" value="InterPro"/>
</dbReference>
<evidence type="ECO:0000256" key="8">
    <source>
        <dbReference type="SAM" id="MobiDB-lite"/>
    </source>
</evidence>
<gene>
    <name evidence="9" type="ORF">Ccrd_002772</name>
</gene>
<feature type="compositionally biased region" description="Polar residues" evidence="8">
    <location>
        <begin position="49"/>
        <end position="59"/>
    </location>
</feature>
<keyword evidence="4 7" id="KW-1133">Transmembrane helix</keyword>
<comment type="caution">
    <text evidence="9">The sequence shown here is derived from an EMBL/GenBank/DDBJ whole genome shotgun (WGS) entry which is preliminary data.</text>
</comment>
<organism evidence="9 10">
    <name type="scientific">Cynara cardunculus var. scolymus</name>
    <name type="common">Globe artichoke</name>
    <name type="synonym">Cynara scolymus</name>
    <dbReference type="NCBI Taxonomy" id="59895"/>
    <lineage>
        <taxon>Eukaryota</taxon>
        <taxon>Viridiplantae</taxon>
        <taxon>Streptophyta</taxon>
        <taxon>Embryophyta</taxon>
        <taxon>Tracheophyta</taxon>
        <taxon>Spermatophyta</taxon>
        <taxon>Magnoliopsida</taxon>
        <taxon>eudicotyledons</taxon>
        <taxon>Gunneridae</taxon>
        <taxon>Pentapetalae</taxon>
        <taxon>asterids</taxon>
        <taxon>campanulids</taxon>
        <taxon>Asterales</taxon>
        <taxon>Asteraceae</taxon>
        <taxon>Carduoideae</taxon>
        <taxon>Cardueae</taxon>
        <taxon>Carduinae</taxon>
        <taxon>Cynara</taxon>
    </lineage>
</organism>
<evidence type="ECO:0000256" key="2">
    <source>
        <dbReference type="ARBA" id="ARBA00010482"/>
    </source>
</evidence>
<dbReference type="Gramene" id="KVH95133">
    <property type="protein sequence ID" value="KVH95133"/>
    <property type="gene ID" value="Ccrd_002772"/>
</dbReference>
<feature type="non-terminal residue" evidence="9">
    <location>
        <position position="323"/>
    </location>
</feature>
<dbReference type="Pfam" id="PF04144">
    <property type="entry name" value="SCAMP"/>
    <property type="match status" value="2"/>
</dbReference>
<evidence type="ECO:0000313" key="9">
    <source>
        <dbReference type="EMBL" id="KVH95133.1"/>
    </source>
</evidence>
<keyword evidence="10" id="KW-1185">Reference proteome</keyword>
<evidence type="ECO:0000256" key="3">
    <source>
        <dbReference type="ARBA" id="ARBA00022692"/>
    </source>
</evidence>
<sequence length="323" mass="36785">CSLVGRERRKSNKSLDTVQDFWSQFQKEVKEPVMNRRDDPNPFDEEVNPFSNGSATPGSKSRIPQMVASTLGFGQKHDATVDIPLDSMNDPKKKEKELSNWEADLKRRERDIKRREEAVAGAGIPTDDRNWPPFFPIIHHDITNEIPVHAQKLQYLAFASWLGIVLCLTFNVVAVTVCWIKGGGVKIFFLATIYALLGIPLSYVLWYRPLYRAMRTDSAFKFGWFFMFYLVSYANEQSHMWVVAFFTIPITIGIHFILQLHLGFCIFAAIAPPIVFHGKSLTGILAAVDVFSDHILVGIFYLVGFGLFCLESLLSFWVLQVVR</sequence>
<dbReference type="EMBL" id="LEKV01004398">
    <property type="protein sequence ID" value="KVH95133.1"/>
    <property type="molecule type" value="Genomic_DNA"/>
</dbReference>
<keyword evidence="3 7" id="KW-0812">Transmembrane</keyword>
<keyword evidence="7" id="KW-1003">Cell membrane</keyword>
<comment type="similarity">
    <text evidence="2 7">Belongs to the SCAMP family.</text>
</comment>
<evidence type="ECO:0000256" key="7">
    <source>
        <dbReference type="RuleBase" id="RU363122"/>
    </source>
</evidence>
<dbReference type="GO" id="GO:0005886">
    <property type="term" value="C:plasma membrane"/>
    <property type="evidence" value="ECO:0007669"/>
    <property type="project" value="UniProtKB-SubCell"/>
</dbReference>
<keyword evidence="5 7" id="KW-0472">Membrane</keyword>
<keyword evidence="7" id="KW-0813">Transport</keyword>
<evidence type="ECO:0000256" key="4">
    <source>
        <dbReference type="ARBA" id="ARBA00022989"/>
    </source>
</evidence>
<name>A0A103XQP9_CYNCS</name>
<dbReference type="STRING" id="59895.A0A103XQP9"/>
<feature type="transmembrane region" description="Helical" evidence="7">
    <location>
        <begin position="295"/>
        <end position="319"/>
    </location>
</feature>
<dbReference type="PANTHER" id="PTHR10687">
    <property type="entry name" value="SECRETORY CARRIER-ASSOCIATED MEMBRANE PROTEIN SCAMP"/>
    <property type="match status" value="1"/>
</dbReference>
<feature type="transmembrane region" description="Helical" evidence="7">
    <location>
        <begin position="242"/>
        <end position="275"/>
    </location>
</feature>
<feature type="compositionally biased region" description="Basic and acidic residues" evidence="8">
    <location>
        <begin position="29"/>
        <end position="40"/>
    </location>
</feature>
<comment type="function">
    <text evidence="1 7">Probably involved in membrane trafficking.</text>
</comment>
<feature type="transmembrane region" description="Helical" evidence="7">
    <location>
        <begin position="218"/>
        <end position="235"/>
    </location>
</feature>
<dbReference type="GO" id="GO:0030658">
    <property type="term" value="C:transport vesicle membrane"/>
    <property type="evidence" value="ECO:0007669"/>
    <property type="project" value="UniProtKB-SubCell"/>
</dbReference>
<feature type="region of interest" description="Disordered" evidence="8">
    <location>
        <begin position="29"/>
        <end position="62"/>
    </location>
</feature>
<proteinExistence type="inferred from homology"/>
<dbReference type="AlphaFoldDB" id="A0A103XQP9"/>
<dbReference type="OMA" id="IYFFQTI"/>
<feature type="transmembrane region" description="Helical" evidence="7">
    <location>
        <begin position="187"/>
        <end position="206"/>
    </location>
</feature>
<keyword evidence="6 7" id="KW-0968">Cytoplasmic vesicle</keyword>
<protein>
    <recommendedName>
        <fullName evidence="7">Secretory carrier-associated membrane protein</fullName>
        <shortName evidence="7">Secretory carrier membrane protein</shortName>
    </recommendedName>
</protein>
<dbReference type="GO" id="GO:0055038">
    <property type="term" value="C:recycling endosome membrane"/>
    <property type="evidence" value="ECO:0007669"/>
    <property type="project" value="TreeGrafter"/>
</dbReference>
<comment type="subcellular location">
    <subcellularLocation>
        <location evidence="7">Cell membrane</location>
        <topology evidence="7">Multi-pass membrane protein</topology>
    </subcellularLocation>
    <subcellularLocation>
        <location evidence="7">Cytoplasmic vesicle</location>
        <location evidence="7">Secretory vesicle membrane</location>
        <topology evidence="7">Multi-pass membrane protein</topology>
    </subcellularLocation>
</comment>
<dbReference type="GO" id="GO:0032588">
    <property type="term" value="C:trans-Golgi network membrane"/>
    <property type="evidence" value="ECO:0007669"/>
    <property type="project" value="TreeGrafter"/>
</dbReference>
<evidence type="ECO:0000256" key="1">
    <source>
        <dbReference type="ARBA" id="ARBA00004003"/>
    </source>
</evidence>
<comment type="caution">
    <text evidence="7">Lacks conserved residue(s) required for the propagation of feature annotation.</text>
</comment>
<evidence type="ECO:0000256" key="6">
    <source>
        <dbReference type="ARBA" id="ARBA00023329"/>
    </source>
</evidence>
<dbReference type="Proteomes" id="UP000243975">
    <property type="component" value="Unassembled WGS sequence"/>
</dbReference>
<feature type="non-terminal residue" evidence="9">
    <location>
        <position position="1"/>
    </location>
</feature>